<sequence>MIRLSGFVALFWMFLASFTAASEKAVVVELFTSQGCSSCPPADKFFHENLSKRDDVIALSLHVDYWDYLGWKDNLASPAYTKRQRNYARAAGHRSVYTPQMIIGGKDHVVGNHPYEVKDLIAAHKKKKSVVDVSIERSGNRFVIRAETSQSPGAMVVHLVRYRPAETVEIKHGENAGRSLIYANIVEDWDEIAQWDGKSPLQVKAPGRGDLPAVVIVQKRSFGPILAAAKLK</sequence>
<keyword evidence="3" id="KW-1185">Reference proteome</keyword>
<keyword evidence="1" id="KW-0732">Signal</keyword>
<dbReference type="PANTHER" id="PTHR36057:SF1">
    <property type="entry name" value="LIPOPROTEIN LIPID ATTACHMENT SITE-LIKE PROTEIN, PUTATIVE (DUF1223)-RELATED"/>
    <property type="match status" value="1"/>
</dbReference>
<dbReference type="OrthoDB" id="9808254at2"/>
<feature type="signal peptide" evidence="1">
    <location>
        <begin position="1"/>
        <end position="21"/>
    </location>
</feature>
<organism evidence="2 3">
    <name type="scientific">Shimia gijangensis</name>
    <dbReference type="NCBI Taxonomy" id="1470563"/>
    <lineage>
        <taxon>Bacteria</taxon>
        <taxon>Pseudomonadati</taxon>
        <taxon>Pseudomonadota</taxon>
        <taxon>Alphaproteobacteria</taxon>
        <taxon>Rhodobacterales</taxon>
        <taxon>Roseobacteraceae</taxon>
    </lineage>
</organism>
<accession>A0A1M6EAA5</accession>
<dbReference type="PANTHER" id="PTHR36057">
    <property type="match status" value="1"/>
</dbReference>
<dbReference type="Pfam" id="PF06764">
    <property type="entry name" value="DUF1223"/>
    <property type="match status" value="1"/>
</dbReference>
<reference evidence="3" key="1">
    <citation type="submission" date="2016-11" db="EMBL/GenBank/DDBJ databases">
        <authorList>
            <person name="Varghese N."/>
            <person name="Submissions S."/>
        </authorList>
    </citation>
    <scope>NUCLEOTIDE SEQUENCE [LARGE SCALE GENOMIC DNA]</scope>
    <source>
        <strain evidence="3">DSM 100564</strain>
    </source>
</reference>
<dbReference type="InterPro" id="IPR010634">
    <property type="entry name" value="DUF1223"/>
</dbReference>
<dbReference type="Proteomes" id="UP000183982">
    <property type="component" value="Unassembled WGS sequence"/>
</dbReference>
<evidence type="ECO:0000313" key="3">
    <source>
        <dbReference type="Proteomes" id="UP000183982"/>
    </source>
</evidence>
<gene>
    <name evidence="2" type="ORF">SAMN05444000_103156</name>
</gene>
<proteinExistence type="predicted"/>
<dbReference type="SUPFAM" id="SSF52833">
    <property type="entry name" value="Thioredoxin-like"/>
    <property type="match status" value="1"/>
</dbReference>
<dbReference type="STRING" id="1470563.SAMN05444000_103156"/>
<protein>
    <recommendedName>
        <fullName evidence="4">Secreted protein</fullName>
    </recommendedName>
</protein>
<evidence type="ECO:0000256" key="1">
    <source>
        <dbReference type="SAM" id="SignalP"/>
    </source>
</evidence>
<feature type="chain" id="PRO_5009917001" description="Secreted protein" evidence="1">
    <location>
        <begin position="22"/>
        <end position="232"/>
    </location>
</feature>
<dbReference type="RefSeq" id="WP_073249568.1">
    <property type="nucleotide sequence ID" value="NZ_FQZQ01000003.1"/>
</dbReference>
<dbReference type="AlphaFoldDB" id="A0A1M6EAA5"/>
<dbReference type="EMBL" id="FQZQ01000003">
    <property type="protein sequence ID" value="SHI82385.1"/>
    <property type="molecule type" value="Genomic_DNA"/>
</dbReference>
<evidence type="ECO:0008006" key="4">
    <source>
        <dbReference type="Google" id="ProtNLM"/>
    </source>
</evidence>
<dbReference type="InterPro" id="IPR036249">
    <property type="entry name" value="Thioredoxin-like_sf"/>
</dbReference>
<name>A0A1M6EAA5_9RHOB</name>
<evidence type="ECO:0000313" key="2">
    <source>
        <dbReference type="EMBL" id="SHI82385.1"/>
    </source>
</evidence>